<organism evidence="2 3">
    <name type="scientific">Buttiauxella agrestis ATCC 33320</name>
    <dbReference type="NCBI Taxonomy" id="1006004"/>
    <lineage>
        <taxon>Bacteria</taxon>
        <taxon>Pseudomonadati</taxon>
        <taxon>Pseudomonadota</taxon>
        <taxon>Gammaproteobacteria</taxon>
        <taxon>Enterobacterales</taxon>
        <taxon>Enterobacteriaceae</taxon>
        <taxon>Buttiauxella</taxon>
    </lineage>
</organism>
<dbReference type="InterPro" id="IPR001387">
    <property type="entry name" value="Cro/C1-type_HTH"/>
</dbReference>
<dbReference type="GO" id="GO:0003677">
    <property type="term" value="F:DNA binding"/>
    <property type="evidence" value="ECO:0007669"/>
    <property type="project" value="InterPro"/>
</dbReference>
<dbReference type="RefSeq" id="WP_034499474.1">
    <property type="nucleotide sequence ID" value="NZ_JMPI01000070.1"/>
</dbReference>
<comment type="caution">
    <text evidence="2">The sequence shown here is derived from an EMBL/GenBank/DDBJ whole genome shotgun (WGS) entry which is preliminary data.</text>
</comment>
<dbReference type="PROSITE" id="PS50943">
    <property type="entry name" value="HTH_CROC1"/>
    <property type="match status" value="1"/>
</dbReference>
<protein>
    <recommendedName>
        <fullName evidence="1">HTH cro/C1-type domain-containing protein</fullName>
    </recommendedName>
</protein>
<sequence length="94" mass="10414">MKPVCLDALKTKMLSDDESVQAYHEADRELALIQALYEMRERAGLTKTELANKLGTNSSGISRLEKNPLSASVKMLERYAAACGARISLDIHYV</sequence>
<dbReference type="Proteomes" id="UP000028653">
    <property type="component" value="Unassembled WGS sequence"/>
</dbReference>
<dbReference type="AlphaFoldDB" id="A0A085FZY0"/>
<dbReference type="InterPro" id="IPR010982">
    <property type="entry name" value="Lambda_DNA-bd_dom_sf"/>
</dbReference>
<name>A0A085FZY0_9ENTR</name>
<dbReference type="Gene3D" id="1.10.260.40">
    <property type="entry name" value="lambda repressor-like DNA-binding domains"/>
    <property type="match status" value="1"/>
</dbReference>
<gene>
    <name evidence="2" type="ORF">GBAG_3990</name>
</gene>
<reference evidence="2 3" key="1">
    <citation type="submission" date="2014-05" db="EMBL/GenBank/DDBJ databases">
        <title>ATOL: Assembling a taxonomically balanced genome-scale reconstruction of the evolutionary history of the Enterobacteriaceae.</title>
        <authorList>
            <person name="Plunkett G.III."/>
            <person name="Neeno-Eckwall E.C."/>
            <person name="Glasner J.D."/>
            <person name="Perna N.T."/>
        </authorList>
    </citation>
    <scope>NUCLEOTIDE SEQUENCE [LARGE SCALE GENOMIC DNA]</scope>
    <source>
        <strain evidence="2 3">ATCC 33320</strain>
    </source>
</reference>
<evidence type="ECO:0000313" key="3">
    <source>
        <dbReference type="Proteomes" id="UP000028653"/>
    </source>
</evidence>
<feature type="domain" description="HTH cro/C1-type" evidence="1">
    <location>
        <begin position="36"/>
        <end position="91"/>
    </location>
</feature>
<keyword evidence="3" id="KW-1185">Reference proteome</keyword>
<evidence type="ECO:0000313" key="2">
    <source>
        <dbReference type="EMBL" id="KFC77025.1"/>
    </source>
</evidence>
<dbReference type="EMBL" id="JMPI01000070">
    <property type="protein sequence ID" value="KFC77025.1"/>
    <property type="molecule type" value="Genomic_DNA"/>
</dbReference>
<proteinExistence type="predicted"/>
<dbReference type="Pfam" id="PF01381">
    <property type="entry name" value="HTH_3"/>
    <property type="match status" value="1"/>
</dbReference>
<dbReference type="SMART" id="SM00530">
    <property type="entry name" value="HTH_XRE"/>
    <property type="match status" value="1"/>
</dbReference>
<dbReference type="SUPFAM" id="SSF47413">
    <property type="entry name" value="lambda repressor-like DNA-binding domains"/>
    <property type="match status" value="1"/>
</dbReference>
<accession>A0A085FZY0</accession>
<dbReference type="CDD" id="cd00093">
    <property type="entry name" value="HTH_XRE"/>
    <property type="match status" value="1"/>
</dbReference>
<dbReference type="STRING" id="1006004.GBAG_3990"/>
<evidence type="ECO:0000259" key="1">
    <source>
        <dbReference type="PROSITE" id="PS50943"/>
    </source>
</evidence>
<dbReference type="eggNOG" id="COG1396">
    <property type="taxonomic scope" value="Bacteria"/>
</dbReference>